<dbReference type="FunFam" id="3.20.10.10:FF:000002">
    <property type="entry name" value="D-alanine aminotransferase"/>
    <property type="match status" value="1"/>
</dbReference>
<proteinExistence type="inferred from homology"/>
<comment type="cofactor">
    <cofactor evidence="1">
        <name>pyridoxal 5'-phosphate</name>
        <dbReference type="ChEBI" id="CHEBI:597326"/>
    </cofactor>
</comment>
<keyword evidence="4" id="KW-0032">Aminotransferase</keyword>
<dbReference type="Gene3D" id="3.30.470.10">
    <property type="match status" value="1"/>
</dbReference>
<dbReference type="InterPro" id="IPR036038">
    <property type="entry name" value="Aminotransferase-like"/>
</dbReference>
<dbReference type="AlphaFoldDB" id="A0A932VRW8"/>
<dbReference type="InterPro" id="IPR050571">
    <property type="entry name" value="Class-IV_PLP-Dep_Aminotrnsfr"/>
</dbReference>
<dbReference type="GO" id="GO:0005829">
    <property type="term" value="C:cytosol"/>
    <property type="evidence" value="ECO:0007669"/>
    <property type="project" value="TreeGrafter"/>
</dbReference>
<dbReference type="Pfam" id="PF01063">
    <property type="entry name" value="Aminotran_4"/>
    <property type="match status" value="1"/>
</dbReference>
<comment type="similarity">
    <text evidence="2">Belongs to the class-IV pyridoxal-phosphate-dependent aminotransferase family.</text>
</comment>
<evidence type="ECO:0000313" key="5">
    <source>
        <dbReference type="Proteomes" id="UP000753196"/>
    </source>
</evidence>
<dbReference type="Gene3D" id="3.20.10.10">
    <property type="entry name" value="D-amino Acid Aminotransferase, subunit A, domain 2"/>
    <property type="match status" value="1"/>
</dbReference>
<dbReference type="Proteomes" id="UP000753196">
    <property type="component" value="Unassembled WGS sequence"/>
</dbReference>
<dbReference type="InterPro" id="IPR043131">
    <property type="entry name" value="BCAT-like_N"/>
</dbReference>
<dbReference type="GO" id="GO:0008652">
    <property type="term" value="P:amino acid biosynthetic process"/>
    <property type="evidence" value="ECO:0007669"/>
    <property type="project" value="UniProtKB-ARBA"/>
</dbReference>
<accession>A0A932VRW8</accession>
<keyword evidence="4" id="KW-0808">Transferase</keyword>
<reference evidence="4" key="1">
    <citation type="submission" date="2020-07" db="EMBL/GenBank/DDBJ databases">
        <title>Huge and variable diversity of episymbiotic CPR bacteria and DPANN archaea in groundwater ecosystems.</title>
        <authorList>
            <person name="He C.Y."/>
            <person name="Keren R."/>
            <person name="Whittaker M."/>
            <person name="Farag I.F."/>
            <person name="Doudna J."/>
            <person name="Cate J.H.D."/>
            <person name="Banfield J.F."/>
        </authorList>
    </citation>
    <scope>NUCLEOTIDE SEQUENCE</scope>
    <source>
        <strain evidence="4">NC_groundwater_973_Pr1_S-0.2um_54_13</strain>
    </source>
</reference>
<comment type="caution">
    <text evidence="4">The sequence shown here is derived from an EMBL/GenBank/DDBJ whole genome shotgun (WGS) entry which is preliminary data.</text>
</comment>
<keyword evidence="3" id="KW-0663">Pyridoxal phosphate</keyword>
<evidence type="ECO:0000313" key="4">
    <source>
        <dbReference type="EMBL" id="MBI3631109.1"/>
    </source>
</evidence>
<organism evidence="4 5">
    <name type="scientific">Candidatus Sungiibacteriota bacterium</name>
    <dbReference type="NCBI Taxonomy" id="2750080"/>
    <lineage>
        <taxon>Bacteria</taxon>
        <taxon>Candidatus Sungiibacteriota</taxon>
    </lineage>
</organism>
<gene>
    <name evidence="4" type="ORF">HY221_02120</name>
</gene>
<sequence>MSHHQEPIHFLNGRFVKEDGLTVSVRDIGFSRGYAVFDFLISYPYHRPFMLSRHIDRLFASADLVGLALPWSKAKIAEWVMRTMDANKDPGEKAIKIIVSGGTSHSMLPSLDGPTIAIIIDPHRPFPREYYEKGAGVITVRHTRHIPRAKTNNYIEGVRQTQAAAKIGAIEPLYYDDSQILEGSNSNIFALIGGKLLTPKSNILLGITRSVLLDILSLPVPIEVADFSRDQLSEAKEVFFTGSNKEVMPITKIDGEAVGGGRVGNITKEVMRQFREFTLSDAW</sequence>
<evidence type="ECO:0000256" key="1">
    <source>
        <dbReference type="ARBA" id="ARBA00001933"/>
    </source>
</evidence>
<dbReference type="PANTHER" id="PTHR42743:SF11">
    <property type="entry name" value="AMINODEOXYCHORISMATE LYASE"/>
    <property type="match status" value="1"/>
</dbReference>
<evidence type="ECO:0000256" key="3">
    <source>
        <dbReference type="ARBA" id="ARBA00022898"/>
    </source>
</evidence>
<dbReference type="SUPFAM" id="SSF56752">
    <property type="entry name" value="D-aminoacid aminotransferase-like PLP-dependent enzymes"/>
    <property type="match status" value="1"/>
</dbReference>
<dbReference type="InterPro" id="IPR001544">
    <property type="entry name" value="Aminotrans_IV"/>
</dbReference>
<dbReference type="GO" id="GO:0046394">
    <property type="term" value="P:carboxylic acid biosynthetic process"/>
    <property type="evidence" value="ECO:0007669"/>
    <property type="project" value="UniProtKB-ARBA"/>
</dbReference>
<dbReference type="EMBL" id="JACQCR010000047">
    <property type="protein sequence ID" value="MBI3631109.1"/>
    <property type="molecule type" value="Genomic_DNA"/>
</dbReference>
<evidence type="ECO:0000256" key="2">
    <source>
        <dbReference type="ARBA" id="ARBA00009320"/>
    </source>
</evidence>
<name>A0A932VRW8_9BACT</name>
<dbReference type="PANTHER" id="PTHR42743">
    <property type="entry name" value="AMINO-ACID AMINOTRANSFERASE"/>
    <property type="match status" value="1"/>
</dbReference>
<dbReference type="GO" id="GO:0008483">
    <property type="term" value="F:transaminase activity"/>
    <property type="evidence" value="ECO:0007669"/>
    <property type="project" value="UniProtKB-KW"/>
</dbReference>
<dbReference type="InterPro" id="IPR043132">
    <property type="entry name" value="BCAT-like_C"/>
</dbReference>
<protein>
    <submittedName>
        <fullName evidence="4">Aminotransferase class IV</fullName>
    </submittedName>
</protein>